<dbReference type="Proteomes" id="UP000000304">
    <property type="component" value="Chromosome X"/>
</dbReference>
<protein>
    <submittedName>
        <fullName evidence="1">GD15651</fullName>
    </submittedName>
</protein>
<dbReference type="HOGENOM" id="CLU_2348926_0_0_1"/>
<sequence length="97" mass="10706">MGALDTSDRKLLIGQLWGVFAPYAPYKPATWDTRPLLTQINAAGVLPLEAAKRRGGSRRGFRLHFTEESVRPLPAFLIEDAHLIGLFMPAACDRCSP</sequence>
<dbReference type="AlphaFoldDB" id="B4R6X3"/>
<keyword evidence="2" id="KW-1185">Reference proteome</keyword>
<reference evidence="1 2" key="1">
    <citation type="journal article" date="2007" name="Nature">
        <title>Evolution of genes and genomes on the Drosophila phylogeny.</title>
        <authorList>
            <consortium name="Drosophila 12 Genomes Consortium"/>
            <person name="Clark A.G."/>
            <person name="Eisen M.B."/>
            <person name="Smith D.R."/>
            <person name="Bergman C.M."/>
            <person name="Oliver B."/>
            <person name="Markow T.A."/>
            <person name="Kaufman T.C."/>
            <person name="Kellis M."/>
            <person name="Gelbart W."/>
            <person name="Iyer V.N."/>
            <person name="Pollard D.A."/>
            <person name="Sackton T.B."/>
            <person name="Larracuente A.M."/>
            <person name="Singh N.D."/>
            <person name="Abad J.P."/>
            <person name="Abt D.N."/>
            <person name="Adryan B."/>
            <person name="Aguade M."/>
            <person name="Akashi H."/>
            <person name="Anderson W.W."/>
            <person name="Aquadro C.F."/>
            <person name="Ardell D.H."/>
            <person name="Arguello R."/>
            <person name="Artieri C.G."/>
            <person name="Barbash D.A."/>
            <person name="Barker D."/>
            <person name="Barsanti P."/>
            <person name="Batterham P."/>
            <person name="Batzoglou S."/>
            <person name="Begun D."/>
            <person name="Bhutkar A."/>
            <person name="Blanco E."/>
            <person name="Bosak S.A."/>
            <person name="Bradley R.K."/>
            <person name="Brand A.D."/>
            <person name="Brent M.R."/>
            <person name="Brooks A.N."/>
            <person name="Brown R.H."/>
            <person name="Butlin R.K."/>
            <person name="Caggese C."/>
            <person name="Calvi B.R."/>
            <person name="Bernardo de Carvalho A."/>
            <person name="Caspi A."/>
            <person name="Castrezana S."/>
            <person name="Celniker S.E."/>
            <person name="Chang J.L."/>
            <person name="Chapple C."/>
            <person name="Chatterji S."/>
            <person name="Chinwalla A."/>
            <person name="Civetta A."/>
            <person name="Clifton S.W."/>
            <person name="Comeron J.M."/>
            <person name="Costello J.C."/>
            <person name="Coyne J.A."/>
            <person name="Daub J."/>
            <person name="David R.G."/>
            <person name="Delcher A.L."/>
            <person name="Delehaunty K."/>
            <person name="Do C.B."/>
            <person name="Ebling H."/>
            <person name="Edwards K."/>
            <person name="Eickbush T."/>
            <person name="Evans J.D."/>
            <person name="Filipski A."/>
            <person name="Findeiss S."/>
            <person name="Freyhult E."/>
            <person name="Fulton L."/>
            <person name="Fulton R."/>
            <person name="Garcia A.C."/>
            <person name="Gardiner A."/>
            <person name="Garfield D.A."/>
            <person name="Garvin B.E."/>
            <person name="Gibson G."/>
            <person name="Gilbert D."/>
            <person name="Gnerre S."/>
            <person name="Godfrey J."/>
            <person name="Good R."/>
            <person name="Gotea V."/>
            <person name="Gravely B."/>
            <person name="Greenberg A.J."/>
            <person name="Griffiths-Jones S."/>
            <person name="Gross S."/>
            <person name="Guigo R."/>
            <person name="Gustafson E.A."/>
            <person name="Haerty W."/>
            <person name="Hahn M.W."/>
            <person name="Halligan D.L."/>
            <person name="Halpern A.L."/>
            <person name="Halter G.M."/>
            <person name="Han M.V."/>
            <person name="Heger A."/>
            <person name="Hillier L."/>
            <person name="Hinrichs A.S."/>
            <person name="Holmes I."/>
            <person name="Hoskins R.A."/>
            <person name="Hubisz M.J."/>
            <person name="Hultmark D."/>
            <person name="Huntley M.A."/>
            <person name="Jaffe D.B."/>
            <person name="Jagadeeshan S."/>
            <person name="Jeck W.R."/>
            <person name="Johnson J."/>
            <person name="Jones C.D."/>
            <person name="Jordan W.C."/>
            <person name="Karpen G.H."/>
            <person name="Kataoka E."/>
            <person name="Keightley P.D."/>
            <person name="Kheradpour P."/>
            <person name="Kirkness E.F."/>
            <person name="Koerich L.B."/>
            <person name="Kristiansen K."/>
            <person name="Kudrna D."/>
            <person name="Kulathinal R.J."/>
            <person name="Kumar S."/>
            <person name="Kwok R."/>
            <person name="Lander E."/>
            <person name="Langley C.H."/>
            <person name="Lapoint R."/>
            <person name="Lazzaro B.P."/>
            <person name="Lee S.J."/>
            <person name="Levesque L."/>
            <person name="Li R."/>
            <person name="Lin C.F."/>
            <person name="Lin M.F."/>
            <person name="Lindblad-Toh K."/>
            <person name="Llopart A."/>
            <person name="Long M."/>
            <person name="Low L."/>
            <person name="Lozovsky E."/>
            <person name="Lu J."/>
            <person name="Luo M."/>
            <person name="Machado C.A."/>
            <person name="Makalowski W."/>
            <person name="Marzo M."/>
            <person name="Matsuda M."/>
            <person name="Matzkin L."/>
            <person name="McAllister B."/>
            <person name="McBride C.S."/>
            <person name="McKernan B."/>
            <person name="McKernan K."/>
            <person name="Mendez-Lago M."/>
            <person name="Minx P."/>
            <person name="Mollenhauer M.U."/>
            <person name="Montooth K."/>
            <person name="Mount S.M."/>
            <person name="Mu X."/>
            <person name="Myers E."/>
            <person name="Negre B."/>
            <person name="Newfeld S."/>
            <person name="Nielsen R."/>
            <person name="Noor M.A."/>
            <person name="O'Grady P."/>
            <person name="Pachter L."/>
            <person name="Papaceit M."/>
            <person name="Parisi M.J."/>
            <person name="Parisi M."/>
            <person name="Parts L."/>
            <person name="Pedersen J.S."/>
            <person name="Pesole G."/>
            <person name="Phillippy A.M."/>
            <person name="Ponting C.P."/>
            <person name="Pop M."/>
            <person name="Porcelli D."/>
            <person name="Powell J.R."/>
            <person name="Prohaska S."/>
            <person name="Pruitt K."/>
            <person name="Puig M."/>
            <person name="Quesneville H."/>
            <person name="Ram K.R."/>
            <person name="Rand D."/>
            <person name="Rasmussen M.D."/>
            <person name="Reed L.K."/>
            <person name="Reenan R."/>
            <person name="Reily A."/>
            <person name="Remington K.A."/>
            <person name="Rieger T.T."/>
            <person name="Ritchie M.G."/>
            <person name="Robin C."/>
            <person name="Rogers Y.H."/>
            <person name="Rohde C."/>
            <person name="Rozas J."/>
            <person name="Rubenfield M.J."/>
            <person name="Ruiz A."/>
            <person name="Russo S."/>
            <person name="Salzberg S.L."/>
            <person name="Sanchez-Gracia A."/>
            <person name="Saranga D.J."/>
            <person name="Sato H."/>
            <person name="Schaeffer S.W."/>
            <person name="Schatz M.C."/>
            <person name="Schlenke T."/>
            <person name="Schwartz R."/>
            <person name="Segarra C."/>
            <person name="Singh R.S."/>
            <person name="Sirot L."/>
            <person name="Sirota M."/>
            <person name="Sisneros N.B."/>
            <person name="Smith C.D."/>
            <person name="Smith T.F."/>
            <person name="Spieth J."/>
            <person name="Stage D.E."/>
            <person name="Stark A."/>
            <person name="Stephan W."/>
            <person name="Strausberg R.L."/>
            <person name="Strempel S."/>
            <person name="Sturgill D."/>
            <person name="Sutton G."/>
            <person name="Sutton G.G."/>
            <person name="Tao W."/>
            <person name="Teichmann S."/>
            <person name="Tobari Y.N."/>
            <person name="Tomimura Y."/>
            <person name="Tsolas J.M."/>
            <person name="Valente V.L."/>
            <person name="Venter E."/>
            <person name="Venter J.C."/>
            <person name="Vicario S."/>
            <person name="Vieira F.G."/>
            <person name="Vilella A.J."/>
            <person name="Villasante A."/>
            <person name="Walenz B."/>
            <person name="Wang J."/>
            <person name="Wasserman M."/>
            <person name="Watts T."/>
            <person name="Wilson D."/>
            <person name="Wilson R.K."/>
            <person name="Wing R.A."/>
            <person name="Wolfner M.F."/>
            <person name="Wong A."/>
            <person name="Wong G.K."/>
            <person name="Wu C.I."/>
            <person name="Wu G."/>
            <person name="Yamamoto D."/>
            <person name="Yang H.P."/>
            <person name="Yang S.P."/>
            <person name="Yorke J.A."/>
            <person name="Yoshida K."/>
            <person name="Zdobnov E."/>
            <person name="Zhang P."/>
            <person name="Zhang Y."/>
            <person name="Zimin A.V."/>
            <person name="Baldwin J."/>
            <person name="Abdouelleil A."/>
            <person name="Abdulkadir J."/>
            <person name="Abebe A."/>
            <person name="Abera B."/>
            <person name="Abreu J."/>
            <person name="Acer S.C."/>
            <person name="Aftuck L."/>
            <person name="Alexander A."/>
            <person name="An P."/>
            <person name="Anderson E."/>
            <person name="Anderson S."/>
            <person name="Arachi H."/>
            <person name="Azer M."/>
            <person name="Bachantsang P."/>
            <person name="Barry A."/>
            <person name="Bayul T."/>
            <person name="Berlin A."/>
            <person name="Bessette D."/>
            <person name="Bloom T."/>
            <person name="Blye J."/>
            <person name="Boguslavskiy L."/>
            <person name="Bonnet C."/>
            <person name="Boukhgalter B."/>
            <person name="Bourzgui I."/>
            <person name="Brown A."/>
            <person name="Cahill P."/>
            <person name="Channer S."/>
            <person name="Cheshatsang Y."/>
            <person name="Chuda L."/>
            <person name="Citroen M."/>
            <person name="Collymore A."/>
            <person name="Cooke P."/>
            <person name="Costello M."/>
            <person name="D'Aco K."/>
            <person name="Daza R."/>
            <person name="De Haan G."/>
            <person name="DeGray S."/>
            <person name="DeMaso C."/>
            <person name="Dhargay N."/>
            <person name="Dooley K."/>
            <person name="Dooley E."/>
            <person name="Doricent M."/>
            <person name="Dorje P."/>
            <person name="Dorjee K."/>
            <person name="Dupes A."/>
            <person name="Elong R."/>
            <person name="Falk J."/>
            <person name="Farina A."/>
            <person name="Faro S."/>
            <person name="Ferguson D."/>
            <person name="Fisher S."/>
            <person name="Foley C.D."/>
            <person name="Franke A."/>
            <person name="Friedrich D."/>
            <person name="Gadbois L."/>
            <person name="Gearin G."/>
            <person name="Gearin C.R."/>
            <person name="Giannoukos G."/>
            <person name="Goode T."/>
            <person name="Graham J."/>
            <person name="Grandbois E."/>
            <person name="Grewal S."/>
            <person name="Gyaltsen K."/>
            <person name="Hafez N."/>
            <person name="Hagos B."/>
            <person name="Hall J."/>
            <person name="Henson C."/>
            <person name="Hollinger A."/>
            <person name="Honan T."/>
            <person name="Huard M.D."/>
            <person name="Hughes L."/>
            <person name="Hurhula B."/>
            <person name="Husby M.E."/>
            <person name="Kamat A."/>
            <person name="Kanga B."/>
            <person name="Kashin S."/>
            <person name="Khazanovich D."/>
            <person name="Kisner P."/>
            <person name="Lance K."/>
            <person name="Lara M."/>
            <person name="Lee W."/>
            <person name="Lennon N."/>
            <person name="Letendre F."/>
            <person name="LeVine R."/>
            <person name="Lipovsky A."/>
            <person name="Liu X."/>
            <person name="Liu J."/>
            <person name="Liu S."/>
            <person name="Lokyitsang T."/>
            <person name="Lokyitsang Y."/>
            <person name="Lubonja R."/>
            <person name="Lui A."/>
            <person name="MacDonald P."/>
            <person name="Magnisalis V."/>
            <person name="Maru K."/>
            <person name="Matthews C."/>
            <person name="McCusker W."/>
            <person name="McDonough S."/>
            <person name="Mehta T."/>
            <person name="Meldrim J."/>
            <person name="Meneus L."/>
            <person name="Mihai O."/>
            <person name="Mihalev A."/>
            <person name="Mihova T."/>
            <person name="Mittelman R."/>
            <person name="Mlenga V."/>
            <person name="Montmayeur A."/>
            <person name="Mulrain L."/>
            <person name="Navidi A."/>
            <person name="Naylor J."/>
            <person name="Negash T."/>
            <person name="Nguyen T."/>
            <person name="Nguyen N."/>
            <person name="Nicol R."/>
            <person name="Norbu C."/>
            <person name="Norbu N."/>
            <person name="Novod N."/>
            <person name="O'Neill B."/>
            <person name="Osman S."/>
            <person name="Markiewicz E."/>
            <person name="Oyono O.L."/>
            <person name="Patti C."/>
            <person name="Phunkhang P."/>
            <person name="Pierre F."/>
            <person name="Priest M."/>
            <person name="Raghuraman S."/>
            <person name="Rege F."/>
            <person name="Reyes R."/>
            <person name="Rise C."/>
            <person name="Rogov P."/>
            <person name="Ross K."/>
            <person name="Ryan E."/>
            <person name="Settipalli S."/>
            <person name="Shea T."/>
            <person name="Sherpa N."/>
            <person name="Shi L."/>
            <person name="Shih D."/>
            <person name="Sparrow T."/>
            <person name="Spaulding J."/>
            <person name="Stalker J."/>
            <person name="Stange-Thomann N."/>
            <person name="Stavropoulos S."/>
            <person name="Stone C."/>
            <person name="Strader C."/>
            <person name="Tesfaye S."/>
            <person name="Thomson T."/>
            <person name="Thoulutsang Y."/>
            <person name="Thoulutsang D."/>
            <person name="Topham K."/>
            <person name="Topping I."/>
            <person name="Tsamla T."/>
            <person name="Vassiliev H."/>
            <person name="Vo A."/>
            <person name="Wangchuk T."/>
            <person name="Wangdi T."/>
            <person name="Weiand M."/>
            <person name="Wilkinson J."/>
            <person name="Wilson A."/>
            <person name="Yadav S."/>
            <person name="Young G."/>
            <person name="Yu Q."/>
            <person name="Zembek L."/>
            <person name="Zhong D."/>
            <person name="Zimmer A."/>
            <person name="Zwirko Z."/>
            <person name="Jaffe D.B."/>
            <person name="Alvarez P."/>
            <person name="Brockman W."/>
            <person name="Butler J."/>
            <person name="Chin C."/>
            <person name="Gnerre S."/>
            <person name="Grabherr M."/>
            <person name="Kleber M."/>
            <person name="Mauceli E."/>
            <person name="MacCallum I."/>
        </authorList>
    </citation>
    <scope>NUCLEOTIDE SEQUENCE [LARGE SCALE GENOMIC DNA]</scope>
    <source>
        <strain evidence="2">white501</strain>
    </source>
</reference>
<accession>B4R6X3</accession>
<gene>
    <name evidence="1" type="primary">Dsim\GD15651</name>
    <name evidence="1" type="ORF">Dsim_GD15651</name>
</gene>
<name>B4R6X3_DROSI</name>
<evidence type="ECO:0000313" key="1">
    <source>
        <dbReference type="EMBL" id="EDX18269.1"/>
    </source>
</evidence>
<proteinExistence type="predicted"/>
<evidence type="ECO:0000313" key="2">
    <source>
        <dbReference type="Proteomes" id="UP000000304"/>
    </source>
</evidence>
<organism evidence="1 2">
    <name type="scientific">Drosophila simulans</name>
    <name type="common">Fruit fly</name>
    <dbReference type="NCBI Taxonomy" id="7240"/>
    <lineage>
        <taxon>Eukaryota</taxon>
        <taxon>Metazoa</taxon>
        <taxon>Ecdysozoa</taxon>
        <taxon>Arthropoda</taxon>
        <taxon>Hexapoda</taxon>
        <taxon>Insecta</taxon>
        <taxon>Pterygota</taxon>
        <taxon>Neoptera</taxon>
        <taxon>Endopterygota</taxon>
        <taxon>Diptera</taxon>
        <taxon>Brachycera</taxon>
        <taxon>Muscomorpha</taxon>
        <taxon>Ephydroidea</taxon>
        <taxon>Drosophilidae</taxon>
        <taxon>Drosophila</taxon>
        <taxon>Sophophora</taxon>
    </lineage>
</organism>
<dbReference type="EMBL" id="CM000366">
    <property type="protein sequence ID" value="EDX18269.1"/>
    <property type="molecule type" value="Genomic_DNA"/>
</dbReference>